<feature type="domain" description="Tyr recombinase" evidence="5">
    <location>
        <begin position="161"/>
        <end position="345"/>
    </location>
</feature>
<dbReference type="GO" id="GO:0015074">
    <property type="term" value="P:DNA integration"/>
    <property type="evidence" value="ECO:0007669"/>
    <property type="project" value="InterPro"/>
</dbReference>
<dbReference type="RefSeq" id="WP_091761748.1">
    <property type="nucleotide sequence ID" value="NZ_FOHB01000008.1"/>
</dbReference>
<organism evidence="7 8">
    <name type="scientific">Pedococcus cremeus</name>
    <dbReference type="NCBI Taxonomy" id="587636"/>
    <lineage>
        <taxon>Bacteria</taxon>
        <taxon>Bacillati</taxon>
        <taxon>Actinomycetota</taxon>
        <taxon>Actinomycetes</taxon>
        <taxon>Micrococcales</taxon>
        <taxon>Intrasporangiaceae</taxon>
        <taxon>Pedococcus</taxon>
    </lineage>
</organism>
<keyword evidence="8" id="KW-1185">Reference proteome</keyword>
<dbReference type="STRING" id="587636.SAMN05216199_3844"/>
<comment type="similarity">
    <text evidence="1">Belongs to the 'phage' integrase family.</text>
</comment>
<gene>
    <name evidence="7" type="ORF">SAMN05216199_3844</name>
</gene>
<sequence length="374" mass="40956">MAKVARDTRDGRWLARWRDPSGKQRKKSFSRRVDAERFLIELQAEMQRGRYIDPSAGKLLFSFYAERWLSGLGHLKATTAQRYGEVARTYVLVKWGNWPLASITRTDVAAWIGELHRRGLSAGTIRKAYLVASQILDAAVADGCLGLNPAKGVRLPRQVTREPHFMTADQVGNLADAAGAHRLAILTLALTGLRFGEFAALKVSRLEVDRSRLYVAEAVTVVGSQLVWSTPKSHARRHVPVPRSLLPHLVTACEGKSGEDLIFPSQTGGAIRLNNWRRRVFDRACADAGLVGFTPHDLRHTAASLAISVGANVKAVQRMLGHASAAMTLDIYAGLFADDLDQVGSRLDSLVPQMCHNDGRLPSVEGIGTVENAP</sequence>
<dbReference type="Pfam" id="PF00589">
    <property type="entry name" value="Phage_integrase"/>
    <property type="match status" value="1"/>
</dbReference>
<proteinExistence type="inferred from homology"/>
<dbReference type="Gene3D" id="1.10.150.130">
    <property type="match status" value="1"/>
</dbReference>
<name>A0A1H9XHV7_9MICO</name>
<keyword evidence="2 4" id="KW-0238">DNA-binding</keyword>
<dbReference type="InterPro" id="IPR013762">
    <property type="entry name" value="Integrase-like_cat_sf"/>
</dbReference>
<evidence type="ECO:0000256" key="3">
    <source>
        <dbReference type="ARBA" id="ARBA00023172"/>
    </source>
</evidence>
<dbReference type="CDD" id="cd01189">
    <property type="entry name" value="INT_ICEBs1_C_like"/>
    <property type="match status" value="1"/>
</dbReference>
<dbReference type="InterPro" id="IPR002104">
    <property type="entry name" value="Integrase_catalytic"/>
</dbReference>
<dbReference type="Proteomes" id="UP000199019">
    <property type="component" value="Unassembled WGS sequence"/>
</dbReference>
<evidence type="ECO:0000313" key="8">
    <source>
        <dbReference type="Proteomes" id="UP000199019"/>
    </source>
</evidence>
<evidence type="ECO:0000313" key="7">
    <source>
        <dbReference type="EMBL" id="SES45776.1"/>
    </source>
</evidence>
<dbReference type="PROSITE" id="PS51898">
    <property type="entry name" value="TYR_RECOMBINASE"/>
    <property type="match status" value="1"/>
</dbReference>
<dbReference type="PROSITE" id="PS51900">
    <property type="entry name" value="CB"/>
    <property type="match status" value="1"/>
</dbReference>
<evidence type="ECO:0000259" key="5">
    <source>
        <dbReference type="PROSITE" id="PS51898"/>
    </source>
</evidence>
<evidence type="ECO:0000256" key="1">
    <source>
        <dbReference type="ARBA" id="ARBA00008857"/>
    </source>
</evidence>
<dbReference type="InterPro" id="IPR044068">
    <property type="entry name" value="CB"/>
</dbReference>
<dbReference type="InterPro" id="IPR011010">
    <property type="entry name" value="DNA_brk_join_enz"/>
</dbReference>
<dbReference type="Gene3D" id="1.10.443.10">
    <property type="entry name" value="Intergrase catalytic core"/>
    <property type="match status" value="1"/>
</dbReference>
<dbReference type="InterPro" id="IPR050090">
    <property type="entry name" value="Tyrosine_recombinase_XerCD"/>
</dbReference>
<evidence type="ECO:0000256" key="2">
    <source>
        <dbReference type="ARBA" id="ARBA00023125"/>
    </source>
</evidence>
<dbReference type="GO" id="GO:0003677">
    <property type="term" value="F:DNA binding"/>
    <property type="evidence" value="ECO:0007669"/>
    <property type="project" value="UniProtKB-UniRule"/>
</dbReference>
<keyword evidence="3" id="KW-0233">DNA recombination</keyword>
<feature type="domain" description="Core-binding (CB)" evidence="6">
    <location>
        <begin position="59"/>
        <end position="140"/>
    </location>
</feature>
<dbReference type="SUPFAM" id="SSF56349">
    <property type="entry name" value="DNA breaking-rejoining enzymes"/>
    <property type="match status" value="1"/>
</dbReference>
<accession>A0A1H9XHV7</accession>
<dbReference type="InterPro" id="IPR010998">
    <property type="entry name" value="Integrase_recombinase_N"/>
</dbReference>
<dbReference type="PANTHER" id="PTHR30349">
    <property type="entry name" value="PHAGE INTEGRASE-RELATED"/>
    <property type="match status" value="1"/>
</dbReference>
<protein>
    <submittedName>
        <fullName evidence="7">Site-specific recombinase XerD</fullName>
    </submittedName>
</protein>
<dbReference type="EMBL" id="FOHB01000008">
    <property type="protein sequence ID" value="SES45776.1"/>
    <property type="molecule type" value="Genomic_DNA"/>
</dbReference>
<dbReference type="PANTHER" id="PTHR30349:SF64">
    <property type="entry name" value="PROPHAGE INTEGRASE INTD-RELATED"/>
    <property type="match status" value="1"/>
</dbReference>
<dbReference type="AlphaFoldDB" id="A0A1H9XHV7"/>
<evidence type="ECO:0000259" key="6">
    <source>
        <dbReference type="PROSITE" id="PS51900"/>
    </source>
</evidence>
<reference evidence="8" key="1">
    <citation type="submission" date="2016-10" db="EMBL/GenBank/DDBJ databases">
        <authorList>
            <person name="Varghese N."/>
            <person name="Submissions S."/>
        </authorList>
    </citation>
    <scope>NUCLEOTIDE SEQUENCE [LARGE SCALE GENOMIC DNA]</scope>
    <source>
        <strain evidence="8">CGMCC 1.6963</strain>
    </source>
</reference>
<dbReference type="OrthoDB" id="148546at2"/>
<evidence type="ECO:0000256" key="4">
    <source>
        <dbReference type="PROSITE-ProRule" id="PRU01248"/>
    </source>
</evidence>
<dbReference type="GO" id="GO:0006310">
    <property type="term" value="P:DNA recombination"/>
    <property type="evidence" value="ECO:0007669"/>
    <property type="project" value="UniProtKB-KW"/>
</dbReference>